<feature type="signal peptide" evidence="1">
    <location>
        <begin position="1"/>
        <end position="29"/>
    </location>
</feature>
<evidence type="ECO:0000256" key="1">
    <source>
        <dbReference type="SAM" id="SignalP"/>
    </source>
</evidence>
<dbReference type="Gene3D" id="2.130.10.10">
    <property type="entry name" value="YVTN repeat-like/Quinoprotein amine dehydrogenase"/>
    <property type="match status" value="1"/>
</dbReference>
<dbReference type="KEGG" id="abas:ACPOL_2488"/>
<keyword evidence="3" id="KW-1185">Reference proteome</keyword>
<dbReference type="InterPro" id="IPR015943">
    <property type="entry name" value="WD40/YVTN_repeat-like_dom_sf"/>
</dbReference>
<dbReference type="SUPFAM" id="SSF50998">
    <property type="entry name" value="Quinoprotein alcohol dehydrogenase-like"/>
    <property type="match status" value="1"/>
</dbReference>
<dbReference type="AlphaFoldDB" id="A0A2Z5FYM1"/>
<sequence>MRSHFGAVMALSLSAVCLGLLSCSGSSHPTTPATPATPDFTLAATPATVTLTSGATGTAISVAAAALNGFTGPVAVTAAGLPAGVTFTPATVSLTPGAAQTMTLTAASTAVAGAATITLTGTSGTLSHTAAIALTVAAPPPDFALAVSPATLSLTAGGAGAQVSVLATPANSFTGAVTVAITGLPAGVTANPASLTLTPGTAQSVTLTAAAATAAGAATVTFTGTSGTLSHAATVALTVQAAILTNAPDVPTYHYDNARDGLNASETILNLTNVNATQFGKIGFDTVDGLVDAEPLYIANITVGGALRNVLYVATEHDSVYAFDADTGAQLWMTSILGTGETTSDDHKCDQITPEIGITSTPVIDRKQGPNGTLFTVGMTKDASGAYHHRLHALDLTTGTEISGSPTEITGTYPGTGANSQGGNVVFDPAQYAERAALLLLNGNIYLAWTSHCDIQPYTGWIMGYSESTLQQTQILNVTPNGSEGSIWMSGDGLAADSSGNIYFLDANGTFETTLTSGGLPSSGDYGNAMIKLSTSGTLAVADYFNEYNTVSESGVDTDLGSGGEILLPDLTDATGTVHHLIVGAGKDMNIYIADRDNMGKYNSTGDSNIYQQVSGQLAGKVYSTPAYFNNTIYYAAETDSLKAFPITNAQLAIAPSSQSATPFPYPGATPGISANGTTNGIVWALESTKASAGFAPIPAVLHAYDATNLANELYNSNQAANGRDVPGAGNKFITPLIVNGKVYVGTTTGVAVFGLIPAS</sequence>
<dbReference type="PROSITE" id="PS51257">
    <property type="entry name" value="PROKAR_LIPOPROTEIN"/>
    <property type="match status" value="1"/>
</dbReference>
<dbReference type="InterPro" id="IPR011047">
    <property type="entry name" value="Quinoprotein_ADH-like_sf"/>
</dbReference>
<evidence type="ECO:0000313" key="2">
    <source>
        <dbReference type="EMBL" id="AXC11810.1"/>
    </source>
</evidence>
<accession>A0A2Z5FYM1</accession>
<dbReference type="EMBL" id="CP030840">
    <property type="protein sequence ID" value="AXC11810.1"/>
    <property type="molecule type" value="Genomic_DNA"/>
</dbReference>
<keyword evidence="1" id="KW-0732">Signal</keyword>
<evidence type="ECO:0000313" key="3">
    <source>
        <dbReference type="Proteomes" id="UP000253606"/>
    </source>
</evidence>
<proteinExistence type="predicted"/>
<dbReference type="Proteomes" id="UP000253606">
    <property type="component" value="Chromosome"/>
</dbReference>
<name>A0A2Z5FYM1_9BACT</name>
<organism evidence="2 3">
    <name type="scientific">Acidisarcina polymorpha</name>
    <dbReference type="NCBI Taxonomy" id="2211140"/>
    <lineage>
        <taxon>Bacteria</taxon>
        <taxon>Pseudomonadati</taxon>
        <taxon>Acidobacteriota</taxon>
        <taxon>Terriglobia</taxon>
        <taxon>Terriglobales</taxon>
        <taxon>Acidobacteriaceae</taxon>
        <taxon>Acidisarcina</taxon>
    </lineage>
</organism>
<evidence type="ECO:0008006" key="4">
    <source>
        <dbReference type="Google" id="ProtNLM"/>
    </source>
</evidence>
<feature type="chain" id="PRO_5016376768" description="Cell surface protein" evidence="1">
    <location>
        <begin position="30"/>
        <end position="760"/>
    </location>
</feature>
<gene>
    <name evidence="2" type="ORF">ACPOL_2488</name>
</gene>
<dbReference type="OrthoDB" id="282145at2"/>
<protein>
    <recommendedName>
        <fullName evidence="4">Cell surface protein</fullName>
    </recommendedName>
</protein>
<reference evidence="2 3" key="1">
    <citation type="journal article" date="2018" name="Front. Microbiol.">
        <title>Hydrolytic Capabilities as a Key to Environmental Success: Chitinolytic and Cellulolytic Acidobacteria From Acidic Sub-arctic Soils and Boreal Peatlands.</title>
        <authorList>
            <person name="Belova S.E."/>
            <person name="Ravin N.V."/>
            <person name="Pankratov T.A."/>
            <person name="Rakitin A.L."/>
            <person name="Ivanova A.A."/>
            <person name="Beletsky A.V."/>
            <person name="Mardanov A.V."/>
            <person name="Sinninghe Damste J.S."/>
            <person name="Dedysh S.N."/>
        </authorList>
    </citation>
    <scope>NUCLEOTIDE SEQUENCE [LARGE SCALE GENOMIC DNA]</scope>
    <source>
        <strain evidence="2 3">SBC82</strain>
    </source>
</reference>